<dbReference type="PROSITE" id="PS50137">
    <property type="entry name" value="DS_RBD"/>
    <property type="match status" value="1"/>
</dbReference>
<organism evidence="4 5">
    <name type="scientific">Thalictrum thalictroides</name>
    <name type="common">Rue-anemone</name>
    <name type="synonym">Anemone thalictroides</name>
    <dbReference type="NCBI Taxonomy" id="46969"/>
    <lineage>
        <taxon>Eukaryota</taxon>
        <taxon>Viridiplantae</taxon>
        <taxon>Streptophyta</taxon>
        <taxon>Embryophyta</taxon>
        <taxon>Tracheophyta</taxon>
        <taxon>Spermatophyta</taxon>
        <taxon>Magnoliopsida</taxon>
        <taxon>Ranunculales</taxon>
        <taxon>Ranunculaceae</taxon>
        <taxon>Thalictroideae</taxon>
        <taxon>Thalictrum</taxon>
    </lineage>
</organism>
<sequence>MRCREKIIGYQFCAHSVYNCSYFIESLAGAVLVDSGYNKETVWNCVRPILEPLATLDTMKVHPVRELDELCRCEAYEKEISVSDIDGKPSVTIEVKVNGISYKDTRCGINKKTAKKLAAKTVL</sequence>
<dbReference type="GO" id="GO:0030422">
    <property type="term" value="P:siRNA processing"/>
    <property type="evidence" value="ECO:0007669"/>
    <property type="project" value="TreeGrafter"/>
</dbReference>
<proteinExistence type="predicted"/>
<dbReference type="SUPFAM" id="SSF54768">
    <property type="entry name" value="dsRNA-binding domain-like"/>
    <property type="match status" value="1"/>
</dbReference>
<evidence type="ECO:0000313" key="5">
    <source>
        <dbReference type="Proteomes" id="UP000554482"/>
    </source>
</evidence>
<dbReference type="EMBL" id="JABWDY010014749">
    <property type="protein sequence ID" value="KAF5197408.1"/>
    <property type="molecule type" value="Genomic_DNA"/>
</dbReference>
<dbReference type="Pfam" id="PF00035">
    <property type="entry name" value="dsrm"/>
    <property type="match status" value="1"/>
</dbReference>
<evidence type="ECO:0000313" key="4">
    <source>
        <dbReference type="EMBL" id="KAF5197408.1"/>
    </source>
</evidence>
<dbReference type="PANTHER" id="PTHR14950">
    <property type="entry name" value="DICER-RELATED"/>
    <property type="match status" value="1"/>
</dbReference>
<dbReference type="GO" id="GO:0004525">
    <property type="term" value="F:ribonuclease III activity"/>
    <property type="evidence" value="ECO:0007669"/>
    <property type="project" value="TreeGrafter"/>
</dbReference>
<dbReference type="Proteomes" id="UP000554482">
    <property type="component" value="Unassembled WGS sequence"/>
</dbReference>
<dbReference type="InterPro" id="IPR014720">
    <property type="entry name" value="dsRBD_dom"/>
</dbReference>
<protein>
    <submittedName>
        <fullName evidence="4">Endoribonuclease dicer-like protein</fullName>
    </submittedName>
</protein>
<evidence type="ECO:0000256" key="1">
    <source>
        <dbReference type="ARBA" id="ARBA00022801"/>
    </source>
</evidence>
<keyword evidence="1" id="KW-0378">Hydrolase</keyword>
<name>A0A7J6WKD7_THATH</name>
<dbReference type="GO" id="GO:0005737">
    <property type="term" value="C:cytoplasm"/>
    <property type="evidence" value="ECO:0007669"/>
    <property type="project" value="TreeGrafter"/>
</dbReference>
<keyword evidence="2" id="KW-0694">RNA-binding</keyword>
<feature type="domain" description="DRBM" evidence="3">
    <location>
        <begin position="62"/>
        <end position="123"/>
    </location>
</feature>
<evidence type="ECO:0000259" key="3">
    <source>
        <dbReference type="PROSITE" id="PS50137"/>
    </source>
</evidence>
<dbReference type="OrthoDB" id="1936566at2759"/>
<dbReference type="PANTHER" id="PTHR14950:SF70">
    <property type="entry name" value="ENDORIBONUCLEASE DICER HOMOLOG 2"/>
    <property type="match status" value="1"/>
</dbReference>
<accession>A0A7J6WKD7</accession>
<gene>
    <name evidence="4" type="ORF">FRX31_013004</name>
</gene>
<dbReference type="GO" id="GO:0003723">
    <property type="term" value="F:RNA binding"/>
    <property type="evidence" value="ECO:0007669"/>
    <property type="project" value="UniProtKB-UniRule"/>
</dbReference>
<evidence type="ECO:0000256" key="2">
    <source>
        <dbReference type="PROSITE-ProRule" id="PRU00266"/>
    </source>
</evidence>
<dbReference type="GO" id="GO:0005634">
    <property type="term" value="C:nucleus"/>
    <property type="evidence" value="ECO:0007669"/>
    <property type="project" value="TreeGrafter"/>
</dbReference>
<dbReference type="AlphaFoldDB" id="A0A7J6WKD7"/>
<comment type="caution">
    <text evidence="4">The sequence shown here is derived from an EMBL/GenBank/DDBJ whole genome shotgun (WGS) entry which is preliminary data.</text>
</comment>
<reference evidence="4 5" key="1">
    <citation type="submission" date="2020-06" db="EMBL/GenBank/DDBJ databases">
        <title>Transcriptomic and genomic resources for Thalictrum thalictroides and T. hernandezii: Facilitating candidate gene discovery in an emerging model plant lineage.</title>
        <authorList>
            <person name="Arias T."/>
            <person name="Riano-Pachon D.M."/>
            <person name="Di Stilio V.S."/>
        </authorList>
    </citation>
    <scope>NUCLEOTIDE SEQUENCE [LARGE SCALE GENOMIC DNA]</scope>
    <source>
        <strain evidence="5">cv. WT478/WT964</strain>
        <tissue evidence="4">Leaves</tissue>
    </source>
</reference>
<keyword evidence="5" id="KW-1185">Reference proteome</keyword>
<dbReference type="Gene3D" id="3.30.160.20">
    <property type="match status" value="1"/>
</dbReference>